<evidence type="ECO:0000259" key="7">
    <source>
        <dbReference type="PROSITE" id="PS51918"/>
    </source>
</evidence>
<dbReference type="PROSITE" id="PS51332">
    <property type="entry name" value="B12_BINDING"/>
    <property type="match status" value="1"/>
</dbReference>
<organism evidence="8 9">
    <name type="scientific">Algivirga pacifica</name>
    <dbReference type="NCBI Taxonomy" id="1162670"/>
    <lineage>
        <taxon>Bacteria</taxon>
        <taxon>Pseudomonadati</taxon>
        <taxon>Bacteroidota</taxon>
        <taxon>Cytophagia</taxon>
        <taxon>Cytophagales</taxon>
        <taxon>Flammeovirgaceae</taxon>
        <taxon>Algivirga</taxon>
    </lineage>
</organism>
<evidence type="ECO:0000256" key="2">
    <source>
        <dbReference type="ARBA" id="ARBA00022691"/>
    </source>
</evidence>
<dbReference type="EMBL" id="BAABJX010000052">
    <property type="protein sequence ID" value="GAA4845443.1"/>
    <property type="molecule type" value="Genomic_DNA"/>
</dbReference>
<dbReference type="Proteomes" id="UP001500298">
    <property type="component" value="Unassembled WGS sequence"/>
</dbReference>
<keyword evidence="5" id="KW-0411">Iron-sulfur</keyword>
<dbReference type="InterPro" id="IPR058240">
    <property type="entry name" value="rSAM_sf"/>
</dbReference>
<sequence length="736" mass="84264">MKKVKTLLVTPPLTQLNTPYPATAYLKGYLNKKQEEAEQVDLGIMMILSLFTRKGLEEVFDQAEEVIQNCSEEALRTFYLQDDYIDTVEPVIRFLQHGDSTLAHRICSGTFLPEGGRFAQLEQLDWAFGQLGIADKAKYMATLYLEDIGDFIIETITEDFGFSRYAERIGMSATHFQPIQEALEAPLHMIDALMLDILDQQLQESNPDLVALTVPFPGNLYGALKCGQYIKKHYPHIKIAMGGGYVNTELRELQDASVFDYVDFITLDDGEGPIMQLIRHLKGEVEEQHLQRTFIRNVTGNVEWVDFKVQAFVPHSEVGTPDYTGLPLNDYLSVLEVANPMHRLWNDGRWNKLTVAHGCYWKKCSFCDISLDYIGRYDAAPAKLIVDRMEELVMSTGQTGFHFVDEAAPPLALRDISLEIIRRGLKVTWWANIRFEKTFTPDLCRLMAAAGCIAVSGGLEVASDRLLKLMEKGVDIAQVARVTHGFMQAGIMVHAYLMYGFPTQTEQETMDSLEIVRQLFEQGCIQSGFWHLFSMTAHAPIGLNPEKYGVKRIGPEFGGFAKNDYQHEDPSGADHQLFSEGLRVSIFNYMHGMELQTPVEHWFDFDTPRPTHSPRLIEKAIKAQATDVDKMLNHRLLWLGKIPFAEEVVVQKKKKQFKQMKLTFFDRKEDFEITTNASLADWLVEYLHLAHIYQEETVTIKQLKEDYEEHFQRPLMDLLDSYVWKTLRQKGLLLIR</sequence>
<dbReference type="InterPro" id="IPR006638">
    <property type="entry name" value="Elp3/MiaA/NifB-like_rSAM"/>
</dbReference>
<dbReference type="SFLD" id="SFLDS00029">
    <property type="entry name" value="Radical_SAM"/>
    <property type="match status" value="1"/>
</dbReference>
<dbReference type="PROSITE" id="PS51918">
    <property type="entry name" value="RADICAL_SAM"/>
    <property type="match status" value="1"/>
</dbReference>
<evidence type="ECO:0000256" key="5">
    <source>
        <dbReference type="ARBA" id="ARBA00023014"/>
    </source>
</evidence>
<proteinExistence type="predicted"/>
<evidence type="ECO:0000259" key="6">
    <source>
        <dbReference type="PROSITE" id="PS51332"/>
    </source>
</evidence>
<dbReference type="PANTHER" id="PTHR43409:SF7">
    <property type="entry name" value="BLL1977 PROTEIN"/>
    <property type="match status" value="1"/>
</dbReference>
<dbReference type="Gene3D" id="3.80.30.20">
    <property type="entry name" value="tm_1862 like domain"/>
    <property type="match status" value="1"/>
</dbReference>
<evidence type="ECO:0000313" key="9">
    <source>
        <dbReference type="Proteomes" id="UP001500298"/>
    </source>
</evidence>
<evidence type="ECO:0000256" key="4">
    <source>
        <dbReference type="ARBA" id="ARBA00023004"/>
    </source>
</evidence>
<comment type="cofactor">
    <cofactor evidence="1">
        <name>[4Fe-4S] cluster</name>
        <dbReference type="ChEBI" id="CHEBI:49883"/>
    </cofactor>
</comment>
<dbReference type="InterPro" id="IPR023404">
    <property type="entry name" value="rSAM_horseshoe"/>
</dbReference>
<dbReference type="InterPro" id="IPR051198">
    <property type="entry name" value="BchE-like"/>
</dbReference>
<evidence type="ECO:0000256" key="1">
    <source>
        <dbReference type="ARBA" id="ARBA00001966"/>
    </source>
</evidence>
<keyword evidence="2" id="KW-0949">S-adenosyl-L-methionine</keyword>
<keyword evidence="4" id="KW-0408">Iron</keyword>
<accession>A0ABP9DI75</accession>
<keyword evidence="9" id="KW-1185">Reference proteome</keyword>
<keyword evidence="3" id="KW-0479">Metal-binding</keyword>
<reference evidence="9" key="1">
    <citation type="journal article" date="2019" name="Int. J. Syst. Evol. Microbiol.">
        <title>The Global Catalogue of Microorganisms (GCM) 10K type strain sequencing project: providing services to taxonomists for standard genome sequencing and annotation.</title>
        <authorList>
            <consortium name="The Broad Institute Genomics Platform"/>
            <consortium name="The Broad Institute Genome Sequencing Center for Infectious Disease"/>
            <person name="Wu L."/>
            <person name="Ma J."/>
        </authorList>
    </citation>
    <scope>NUCLEOTIDE SEQUENCE [LARGE SCALE GENOMIC DNA]</scope>
    <source>
        <strain evidence="9">JCM 18326</strain>
    </source>
</reference>
<feature type="domain" description="B12-binding" evidence="6">
    <location>
        <begin position="148"/>
        <end position="288"/>
    </location>
</feature>
<evidence type="ECO:0000313" key="8">
    <source>
        <dbReference type="EMBL" id="GAA4845443.1"/>
    </source>
</evidence>
<dbReference type="InterPro" id="IPR007197">
    <property type="entry name" value="rSAM"/>
</dbReference>
<dbReference type="RefSeq" id="WP_345373747.1">
    <property type="nucleotide sequence ID" value="NZ_BAABJX010000052.1"/>
</dbReference>
<evidence type="ECO:0000256" key="3">
    <source>
        <dbReference type="ARBA" id="ARBA00022723"/>
    </source>
</evidence>
<dbReference type="InterPro" id="IPR006158">
    <property type="entry name" value="Cobalamin-bd"/>
</dbReference>
<dbReference type="SFLD" id="SFLDG01082">
    <property type="entry name" value="B12-binding_domain_containing"/>
    <property type="match status" value="1"/>
</dbReference>
<gene>
    <name evidence="8" type="ORF">GCM10023331_32770</name>
</gene>
<dbReference type="Pfam" id="PF04055">
    <property type="entry name" value="Radical_SAM"/>
    <property type="match status" value="1"/>
</dbReference>
<dbReference type="PANTHER" id="PTHR43409">
    <property type="entry name" value="ANAEROBIC MAGNESIUM-PROTOPORPHYRIN IX MONOMETHYL ESTER CYCLASE-RELATED"/>
    <property type="match status" value="1"/>
</dbReference>
<feature type="domain" description="Radical SAM core" evidence="7">
    <location>
        <begin position="345"/>
        <end position="594"/>
    </location>
</feature>
<protein>
    <submittedName>
        <fullName evidence="8">Radical SAM protein</fullName>
    </submittedName>
</protein>
<comment type="caution">
    <text evidence="8">The sequence shown here is derived from an EMBL/GenBank/DDBJ whole genome shotgun (WGS) entry which is preliminary data.</text>
</comment>
<dbReference type="SUPFAM" id="SSF102114">
    <property type="entry name" value="Radical SAM enzymes"/>
    <property type="match status" value="1"/>
</dbReference>
<name>A0ABP9DI75_9BACT</name>
<dbReference type="SMART" id="SM00729">
    <property type="entry name" value="Elp3"/>
    <property type="match status" value="1"/>
</dbReference>